<dbReference type="RefSeq" id="WP_190956712.1">
    <property type="nucleotide sequence ID" value="NZ_JACJTU010000018.1"/>
</dbReference>
<sequence>MHRFTTQLHRFTTQLHRFTTQLHRLATQLHRLATQLHRLATQLHRLATQLHRLAIKFLLKQKPLPTSCSMPNTSASLRDATRSLLPRRGTLSTSAPCPMPHAPYLLDYSSTFAG</sequence>
<accession>A0ABR8KD08</accession>
<proteinExistence type="predicted"/>
<organism evidence="1 2">
    <name type="scientific">Nostoc paludosum FACHB-159</name>
    <dbReference type="NCBI Taxonomy" id="2692908"/>
    <lineage>
        <taxon>Bacteria</taxon>
        <taxon>Bacillati</taxon>
        <taxon>Cyanobacteriota</taxon>
        <taxon>Cyanophyceae</taxon>
        <taxon>Nostocales</taxon>
        <taxon>Nostocaceae</taxon>
        <taxon>Nostoc</taxon>
    </lineage>
</organism>
<evidence type="ECO:0000313" key="2">
    <source>
        <dbReference type="Proteomes" id="UP000637383"/>
    </source>
</evidence>
<keyword evidence="2" id="KW-1185">Reference proteome</keyword>
<comment type="caution">
    <text evidence="1">The sequence shown here is derived from an EMBL/GenBank/DDBJ whole genome shotgun (WGS) entry which is preliminary data.</text>
</comment>
<gene>
    <name evidence="1" type="ORF">H6H03_19545</name>
</gene>
<reference evidence="1 2" key="1">
    <citation type="journal article" date="2020" name="ISME J.">
        <title>Comparative genomics reveals insights into cyanobacterial evolution and habitat adaptation.</title>
        <authorList>
            <person name="Chen M.Y."/>
            <person name="Teng W.K."/>
            <person name="Zhao L."/>
            <person name="Hu C.X."/>
            <person name="Zhou Y.K."/>
            <person name="Han B.P."/>
            <person name="Song L.R."/>
            <person name="Shu W.S."/>
        </authorList>
    </citation>
    <scope>NUCLEOTIDE SEQUENCE [LARGE SCALE GENOMIC DNA]</scope>
    <source>
        <strain evidence="1 2">FACHB-159</strain>
    </source>
</reference>
<evidence type="ECO:0000313" key="1">
    <source>
        <dbReference type="EMBL" id="MBD2736058.1"/>
    </source>
</evidence>
<name>A0ABR8KD08_9NOSO</name>
<dbReference type="EMBL" id="JACJTU010000018">
    <property type="protein sequence ID" value="MBD2736058.1"/>
    <property type="molecule type" value="Genomic_DNA"/>
</dbReference>
<dbReference type="Proteomes" id="UP000637383">
    <property type="component" value="Unassembled WGS sequence"/>
</dbReference>
<protein>
    <submittedName>
        <fullName evidence="1">Uncharacterized protein</fullName>
    </submittedName>
</protein>